<proteinExistence type="predicted"/>
<feature type="compositionally biased region" description="Basic and acidic residues" evidence="1">
    <location>
        <begin position="7"/>
        <end position="22"/>
    </location>
</feature>
<sequence length="228" mass="24863">MRHIKTGGKERTDTEGDDKDKDNGDEDIDWSLNCRQVARGSSQANPVVIKDNETDLDLEAKGDKAGDKASSCAEPLELGDGNDSFDEELPSFKGILKPRTVHDNVKLPVLGGNQTDNPKKLRQPDNVDYNSDDSAEDSGDDNGGGKSLRHRKRQESPASRKTPSPNRPMLDLNSQLPHDVTVCNSDDNRNVDEQAVSAARPTIPSPQDFTALRDIEPPQDKVGADGHN</sequence>
<dbReference type="OrthoDB" id="10645180at2759"/>
<name>A0A8E2DXL6_9PEZI</name>
<feature type="compositionally biased region" description="Basic and acidic residues" evidence="1">
    <location>
        <begin position="211"/>
        <end position="228"/>
    </location>
</feature>
<feature type="compositionally biased region" description="Acidic residues" evidence="1">
    <location>
        <begin position="130"/>
        <end position="140"/>
    </location>
</feature>
<keyword evidence="3" id="KW-1185">Reference proteome</keyword>
<feature type="compositionally biased region" description="Basic and acidic residues" evidence="1">
    <location>
        <begin position="50"/>
        <end position="67"/>
    </location>
</feature>
<reference evidence="2 3" key="1">
    <citation type="journal article" date="2016" name="Nat. Commun.">
        <title>Ectomycorrhizal ecology is imprinted in the genome of the dominant symbiotic fungus Cenococcum geophilum.</title>
        <authorList>
            <consortium name="DOE Joint Genome Institute"/>
            <person name="Peter M."/>
            <person name="Kohler A."/>
            <person name="Ohm R.A."/>
            <person name="Kuo A."/>
            <person name="Krutzmann J."/>
            <person name="Morin E."/>
            <person name="Arend M."/>
            <person name="Barry K.W."/>
            <person name="Binder M."/>
            <person name="Choi C."/>
            <person name="Clum A."/>
            <person name="Copeland A."/>
            <person name="Grisel N."/>
            <person name="Haridas S."/>
            <person name="Kipfer T."/>
            <person name="LaButti K."/>
            <person name="Lindquist E."/>
            <person name="Lipzen A."/>
            <person name="Maire R."/>
            <person name="Meier B."/>
            <person name="Mihaltcheva S."/>
            <person name="Molinier V."/>
            <person name="Murat C."/>
            <person name="Poggeler S."/>
            <person name="Quandt C.A."/>
            <person name="Sperisen C."/>
            <person name="Tritt A."/>
            <person name="Tisserant E."/>
            <person name="Crous P.W."/>
            <person name="Henrissat B."/>
            <person name="Nehls U."/>
            <person name="Egli S."/>
            <person name="Spatafora J.W."/>
            <person name="Grigoriev I.V."/>
            <person name="Martin F.M."/>
        </authorList>
    </citation>
    <scope>NUCLEOTIDE SEQUENCE [LARGE SCALE GENOMIC DNA]</scope>
    <source>
        <strain evidence="2 3">CBS 459.81</strain>
    </source>
</reference>
<dbReference type="EMBL" id="KV745784">
    <property type="protein sequence ID" value="OCK73423.1"/>
    <property type="molecule type" value="Genomic_DNA"/>
</dbReference>
<gene>
    <name evidence="2" type="ORF">K432DRAFT_398881</name>
</gene>
<organism evidence="2 3">
    <name type="scientific">Lepidopterella palustris CBS 459.81</name>
    <dbReference type="NCBI Taxonomy" id="1314670"/>
    <lineage>
        <taxon>Eukaryota</taxon>
        <taxon>Fungi</taxon>
        <taxon>Dikarya</taxon>
        <taxon>Ascomycota</taxon>
        <taxon>Pezizomycotina</taxon>
        <taxon>Dothideomycetes</taxon>
        <taxon>Pleosporomycetidae</taxon>
        <taxon>Mytilinidiales</taxon>
        <taxon>Argynnaceae</taxon>
        <taxon>Lepidopterella</taxon>
    </lineage>
</organism>
<evidence type="ECO:0000256" key="1">
    <source>
        <dbReference type="SAM" id="MobiDB-lite"/>
    </source>
</evidence>
<accession>A0A8E2DXL6</accession>
<evidence type="ECO:0000313" key="2">
    <source>
        <dbReference type="EMBL" id="OCK73423.1"/>
    </source>
</evidence>
<feature type="region of interest" description="Disordered" evidence="1">
    <location>
        <begin position="1"/>
        <end position="228"/>
    </location>
</feature>
<dbReference type="Proteomes" id="UP000250266">
    <property type="component" value="Unassembled WGS sequence"/>
</dbReference>
<protein>
    <submittedName>
        <fullName evidence="2">Uncharacterized protein</fullName>
    </submittedName>
</protein>
<evidence type="ECO:0000313" key="3">
    <source>
        <dbReference type="Proteomes" id="UP000250266"/>
    </source>
</evidence>
<dbReference type="AlphaFoldDB" id="A0A8E2DXL6"/>